<evidence type="ECO:0000313" key="1">
    <source>
        <dbReference type="EMBL" id="KAJ8260656.1"/>
    </source>
</evidence>
<sequence length="53" mass="6290">MLYPKRLISCTDLIVPTLEPPTFQVPVRHHNHWAIGCFHTHIYTHSCILYIYL</sequence>
<gene>
    <name evidence="1" type="ORF">COCON_G00163790</name>
</gene>
<organism evidence="1 2">
    <name type="scientific">Conger conger</name>
    <name type="common">Conger eel</name>
    <name type="synonym">Muraena conger</name>
    <dbReference type="NCBI Taxonomy" id="82655"/>
    <lineage>
        <taxon>Eukaryota</taxon>
        <taxon>Metazoa</taxon>
        <taxon>Chordata</taxon>
        <taxon>Craniata</taxon>
        <taxon>Vertebrata</taxon>
        <taxon>Euteleostomi</taxon>
        <taxon>Actinopterygii</taxon>
        <taxon>Neopterygii</taxon>
        <taxon>Teleostei</taxon>
        <taxon>Anguilliformes</taxon>
        <taxon>Congridae</taxon>
        <taxon>Conger</taxon>
    </lineage>
</organism>
<dbReference type="AlphaFoldDB" id="A0A9Q1D6L9"/>
<protein>
    <submittedName>
        <fullName evidence="1">Uncharacterized protein</fullName>
    </submittedName>
</protein>
<reference evidence="1" key="1">
    <citation type="journal article" date="2023" name="Science">
        <title>Genome structures resolve the early diversification of teleost fishes.</title>
        <authorList>
            <person name="Parey E."/>
            <person name="Louis A."/>
            <person name="Montfort J."/>
            <person name="Bouchez O."/>
            <person name="Roques C."/>
            <person name="Iampietro C."/>
            <person name="Lluch J."/>
            <person name="Castinel A."/>
            <person name="Donnadieu C."/>
            <person name="Desvignes T."/>
            <person name="Floi Bucao C."/>
            <person name="Jouanno E."/>
            <person name="Wen M."/>
            <person name="Mejri S."/>
            <person name="Dirks R."/>
            <person name="Jansen H."/>
            <person name="Henkel C."/>
            <person name="Chen W.J."/>
            <person name="Zahm M."/>
            <person name="Cabau C."/>
            <person name="Klopp C."/>
            <person name="Thompson A.W."/>
            <person name="Robinson-Rechavi M."/>
            <person name="Braasch I."/>
            <person name="Lecointre G."/>
            <person name="Bobe J."/>
            <person name="Postlethwait J.H."/>
            <person name="Berthelot C."/>
            <person name="Roest Crollius H."/>
            <person name="Guiguen Y."/>
        </authorList>
    </citation>
    <scope>NUCLEOTIDE SEQUENCE</scope>
    <source>
        <strain evidence="1">Concon-B</strain>
    </source>
</reference>
<name>A0A9Q1D6L9_CONCO</name>
<keyword evidence="2" id="KW-1185">Reference proteome</keyword>
<dbReference type="EMBL" id="JAFJMO010000012">
    <property type="protein sequence ID" value="KAJ8260656.1"/>
    <property type="molecule type" value="Genomic_DNA"/>
</dbReference>
<accession>A0A9Q1D6L9</accession>
<proteinExistence type="predicted"/>
<comment type="caution">
    <text evidence="1">The sequence shown here is derived from an EMBL/GenBank/DDBJ whole genome shotgun (WGS) entry which is preliminary data.</text>
</comment>
<evidence type="ECO:0000313" key="2">
    <source>
        <dbReference type="Proteomes" id="UP001152803"/>
    </source>
</evidence>
<dbReference type="Proteomes" id="UP001152803">
    <property type="component" value="Unassembled WGS sequence"/>
</dbReference>